<dbReference type="PROSITE" id="PS50810">
    <property type="entry name" value="FRATAXIN_2"/>
    <property type="match status" value="1"/>
</dbReference>
<keyword evidence="2" id="KW-0408">Iron</keyword>
<dbReference type="PANTHER" id="PTHR16821:SF2">
    <property type="entry name" value="FRATAXIN, MITOCHONDRIAL"/>
    <property type="match status" value="1"/>
</dbReference>
<dbReference type="AlphaFoldDB" id="A0A395M2Y9"/>
<proteinExistence type="inferred from homology"/>
<organism evidence="3 4">
    <name type="scientific">Candidatus Thermochlorobacter aerophilus</name>
    <dbReference type="NCBI Taxonomy" id="1868324"/>
    <lineage>
        <taxon>Bacteria</taxon>
        <taxon>Pseudomonadati</taxon>
        <taxon>Chlorobiota</taxon>
        <taxon>Chlorobiia</taxon>
        <taxon>Chlorobiales</taxon>
        <taxon>Candidatus Thermochlorobacteriaceae</taxon>
        <taxon>Candidatus Thermochlorobacter</taxon>
    </lineage>
</organism>
<dbReference type="GO" id="GO:0005737">
    <property type="term" value="C:cytoplasm"/>
    <property type="evidence" value="ECO:0007669"/>
    <property type="project" value="UniProtKB-ARBA"/>
</dbReference>
<dbReference type="Pfam" id="PF01491">
    <property type="entry name" value="Frataxin_Cyay"/>
    <property type="match status" value="1"/>
</dbReference>
<protein>
    <submittedName>
        <fullName evidence="3">Iron donor protein CyaY</fullName>
    </submittedName>
</protein>
<dbReference type="InterPro" id="IPR002908">
    <property type="entry name" value="Frataxin/CyaY"/>
</dbReference>
<dbReference type="GO" id="GO:0016226">
    <property type="term" value="P:iron-sulfur cluster assembly"/>
    <property type="evidence" value="ECO:0007669"/>
    <property type="project" value="InterPro"/>
</dbReference>
<dbReference type="EMBL" id="PHFL01000008">
    <property type="protein sequence ID" value="RFM25163.1"/>
    <property type="molecule type" value="Genomic_DNA"/>
</dbReference>
<evidence type="ECO:0000256" key="2">
    <source>
        <dbReference type="ARBA" id="ARBA00023004"/>
    </source>
</evidence>
<dbReference type="Gene3D" id="3.30.920.10">
    <property type="entry name" value="Frataxin/CyaY"/>
    <property type="match status" value="1"/>
</dbReference>
<dbReference type="NCBIfam" id="TIGR03421">
    <property type="entry name" value="FeS_CyaY"/>
    <property type="match status" value="1"/>
</dbReference>
<accession>A0A395M2Y9</accession>
<comment type="caution">
    <text evidence="3">The sequence shown here is derived from an EMBL/GenBank/DDBJ whole genome shotgun (WGS) entry which is preliminary data.</text>
</comment>
<evidence type="ECO:0000313" key="3">
    <source>
        <dbReference type="EMBL" id="RFM25163.1"/>
    </source>
</evidence>
<reference evidence="3 4" key="1">
    <citation type="journal article" date="2011" name="ISME J.">
        <title>Community ecology of hot spring cyanobacterial mats: predominant populations and their functional potential.</title>
        <authorList>
            <person name="Klatt C.G."/>
            <person name="Wood J.M."/>
            <person name="Rusch D.B."/>
            <person name="Bateson M.M."/>
            <person name="Hamamura N."/>
            <person name="Heidelberg J.F."/>
            <person name="Grossman A.R."/>
            <person name="Bhaya D."/>
            <person name="Cohan F.M."/>
            <person name="Kuhl M."/>
            <person name="Bryant D.A."/>
            <person name="Ward D.M."/>
        </authorList>
    </citation>
    <scope>NUCLEOTIDE SEQUENCE [LARGE SCALE GENOMIC DNA]</scope>
    <source>
        <strain evidence="3">OS</strain>
    </source>
</reference>
<name>A0A395M2Y9_9BACT</name>
<dbReference type="PANTHER" id="PTHR16821">
    <property type="entry name" value="FRATAXIN"/>
    <property type="match status" value="1"/>
</dbReference>
<dbReference type="GO" id="GO:0008199">
    <property type="term" value="F:ferric iron binding"/>
    <property type="evidence" value="ECO:0007669"/>
    <property type="project" value="InterPro"/>
</dbReference>
<sequence length="101" mass="11460">MNLLVEIDKTMARLSSALDKLNRDDFEYEEAEGKLTIEFEDGTKFIVSRQSATNQIWLAEPGGGWKFDFKDGKWICDKRGITLEKALSDLMSEKLGEPVSL</sequence>
<dbReference type="InterPro" id="IPR036524">
    <property type="entry name" value="Frataxin/CyaY_sf"/>
</dbReference>
<dbReference type="SUPFAM" id="SSF55387">
    <property type="entry name" value="Frataxin/Nqo15-like"/>
    <property type="match status" value="1"/>
</dbReference>
<dbReference type="SMART" id="SM01219">
    <property type="entry name" value="Frataxin_Cyay"/>
    <property type="match status" value="1"/>
</dbReference>
<evidence type="ECO:0000256" key="1">
    <source>
        <dbReference type="ARBA" id="ARBA00008183"/>
    </source>
</evidence>
<comment type="similarity">
    <text evidence="1">Belongs to the frataxin family.</text>
</comment>
<dbReference type="Proteomes" id="UP000266389">
    <property type="component" value="Unassembled WGS sequence"/>
</dbReference>
<evidence type="ECO:0000313" key="4">
    <source>
        <dbReference type="Proteomes" id="UP000266389"/>
    </source>
</evidence>
<gene>
    <name evidence="3" type="primary">cyaY</name>
    <name evidence="3" type="ORF">D0433_01890</name>
</gene>